<proteinExistence type="inferred from homology"/>
<evidence type="ECO:0000256" key="7">
    <source>
        <dbReference type="SAM" id="MobiDB-lite"/>
    </source>
</evidence>
<evidence type="ECO:0000256" key="5">
    <source>
        <dbReference type="ARBA" id="ARBA00023136"/>
    </source>
</evidence>
<dbReference type="Pfam" id="PF06060">
    <property type="entry name" value="Mesothelin"/>
    <property type="match status" value="1"/>
</dbReference>
<keyword evidence="3" id="KW-0732">Signal</keyword>
<dbReference type="GO" id="GO:0009986">
    <property type="term" value="C:cell surface"/>
    <property type="evidence" value="ECO:0007669"/>
    <property type="project" value="TreeGrafter"/>
</dbReference>
<dbReference type="EMBL" id="CP026250">
    <property type="protein sequence ID" value="AWP05264.1"/>
    <property type="molecule type" value="Genomic_DNA"/>
</dbReference>
<feature type="region of interest" description="Disordered" evidence="7">
    <location>
        <begin position="1886"/>
        <end position="1914"/>
    </location>
</feature>
<dbReference type="InterPro" id="IPR026664">
    <property type="entry name" value="Stereocilin-rel"/>
</dbReference>
<sequence>MHQNITLAFHKLLKLTDAVENVAHVLHCAARANLTMSEETSMRLIVELTERLNSLLMELSTTNFTKLASDFRPIFDEPETPSLTEEHLRDPAFIELWFKTKLMPLLPDLEVLHLLSPEQIAEMLLLPLPAPPGKGVVVDRAFDFLTEFPGKFPEVLHHLVRLAAECPVTHFNASLVCGGIDSSDLKSYLTTSVSAAAPCNFTLEQYACARLENFTANQLASLLKCDLPGNSSHSKMLWKMLLTKLSNVLDPALDILANVSMTAVGPSASEVLDVIGEIRVSLLTDEQLKNGSEIRQWFSGRLSGFLPSASGRFLRCLIHRNLSCHSYQHILQVFVRQFDHMTWNQKHVVVAEFVLPFLSRPRSGPGCVNGSDSAEWLKTSLGPFSRILPLGELLRLNPRFSPLKVLRLLTPKQSAELLLSTLPALPGKEVVIDRLFDSLTEVREQEKLPEFLFFLVMFLPQGNLSCSAYKTLFDRLDEAMTEVSLDVASNITYSKIALSRHIPPGCIIYSGKLSALTAEDLAAMLLCNRSSNSSGSGPVWKLLLSKASRVLDGALDLLTNKAPTRTVDPRNPALPTVLDSVRELRLDILNAVGINDPALVRRWFHRRLRPLLPAASSDFLSCLATRELNCSTYQHIVQILSLLRPNMTLSRQRSVYVHFIKVFLNRNNTADPGCSSHTNNSGEWLRKNLGGFSELVSFRELQMLRSNFSAMEALPQLTVRQLAEMSAAPGQLTSAAQVNIVMKHVPGQWLPAFFDQFSPAIMVVFDRANLSSHSVGDSAVSLWLRDRLRPLLYDLSPRHVAPFFGILAGRNCSVGRQGVMDLNSTISSLSEQTDKEIHNHIVQMLRGPVPLHCYGDHSNRSYYGFLESTFMGFQFPNLTTFLLLMPHDRMHELVNSIPPSHLGDFLRRPGVVDSDAQLCVLYGDYMQTPMFLEAESVPAALRPPTLTCVWPAALRSSERSQVDAWFDRRLRDYLVFLTKSLISPDITHNASCVVFQKLVSVLGDYNYTAADFGRRDVFDSVRAYLTSATVPRCYNSSQPELNSTAWFAEYIGPFMRFLTLEDLRTFGSTQVLQVFTVNPLNIALLDHSALPLNLTNYYTELVYQQDGNFSPLLLPLVCRCVAPGAAFSQLTEEQTVIMLDNLTAVCTNLDPQISAALAGNFGDNIDATAIAALGNESSGLSTGQIKTIKPEDLIASLAVLGSITGWNEGQAKAIIQALLSSGKMQINGSSTLFMLGSLVVGVPASVFGGIDGSQLVAASKDSAFLVYMMSAPQISRQTFVTQIVSLNSNGEAIIENVPDEMATEIPRALLLGFSGDSEVITKLNQKKWKRQQVELFFSVIALESSTAELGGANNLSSSVLQGFTCTGVRTIRKAQVKKLVKACRRKGKRKVKLVESQLTCMYNYIRDESDATSFDLYPPDVLLYYDYSLVPQAACRSYFEQLADADFSVFSSALSYKRTDLFANARSCLGITNTSLTKDDISVLGSMCCTLDGSYIENSDPSVLEKLKACPDLTVAQASAAQTLLLSGKTPYGTPSNWDQQTLEDLGMLPLYMTSTFYNEFDKYFLKLIRSNGVDRRRRRTMKKEIQKSIRKKSKRSIVDECTVGTITQVTISGATFPFDYDDVAQFNCCLSAATVKDNLDAITAKVDEEEYLRVVLSKLNEAYAANATIPEDQVQLLGPASRVASVDDITKWSITQVDTLSALMDSSNGQWEPSQAKAVVSRYLSAAGNKLGSAELNSVGGANLCSLDVDVLKNISQRGLKDADALDVSSCTTEKKKELFIIARQAFAQSTRATVPVSTYQLLKAYSGGATLADVRSWAASNVDMDMATFTNLDQSVVLSLTVNEVKGLLGSNLANLKSYENQTLVQRWTTSQYQSELDTLGLGLTGAPGSTAAPGSTGSTAAPGSTGSTASTSTTTATVKCCHLLVQRAARPVVTHVGI</sequence>
<reference evidence="8 9" key="1">
    <citation type="submission" date="2017-12" db="EMBL/GenBank/DDBJ databases">
        <title>Integrating genomic resources of turbot (Scophthalmus maximus) in depth evaluation of genetic and physical mapping variation across individuals.</title>
        <authorList>
            <person name="Martinez P."/>
        </authorList>
    </citation>
    <scope>NUCLEOTIDE SEQUENCE [LARGE SCALE GENOMIC DNA]</scope>
</reference>
<evidence type="ECO:0000256" key="1">
    <source>
        <dbReference type="ARBA" id="ARBA00004370"/>
    </source>
</evidence>
<evidence type="ECO:0000256" key="4">
    <source>
        <dbReference type="ARBA" id="ARBA00022889"/>
    </source>
</evidence>
<dbReference type="PANTHER" id="PTHR23412:SF6">
    <property type="entry name" value="MESOTHELIN"/>
    <property type="match status" value="1"/>
</dbReference>
<evidence type="ECO:0000256" key="3">
    <source>
        <dbReference type="ARBA" id="ARBA00022729"/>
    </source>
</evidence>
<evidence type="ECO:0000256" key="2">
    <source>
        <dbReference type="ARBA" id="ARBA00011016"/>
    </source>
</evidence>
<evidence type="ECO:0000313" key="8">
    <source>
        <dbReference type="EMBL" id="AWP05264.1"/>
    </source>
</evidence>
<keyword evidence="5" id="KW-0472">Membrane</keyword>
<gene>
    <name evidence="8" type="ORF">SMAX5B_011454</name>
</gene>
<keyword evidence="9" id="KW-1185">Reference proteome</keyword>
<keyword evidence="6" id="KW-0325">Glycoprotein</keyword>
<dbReference type="InterPro" id="IPR010335">
    <property type="entry name" value="Mesothelin"/>
</dbReference>
<dbReference type="Proteomes" id="UP000246464">
    <property type="component" value="Chromosome 8"/>
</dbReference>
<name>A0A2U9BMD0_SCOMX</name>
<organism evidence="8 9">
    <name type="scientific">Scophthalmus maximus</name>
    <name type="common">Turbot</name>
    <name type="synonym">Psetta maxima</name>
    <dbReference type="NCBI Taxonomy" id="52904"/>
    <lineage>
        <taxon>Eukaryota</taxon>
        <taxon>Metazoa</taxon>
        <taxon>Chordata</taxon>
        <taxon>Craniata</taxon>
        <taxon>Vertebrata</taxon>
        <taxon>Euteleostomi</taxon>
        <taxon>Actinopterygii</taxon>
        <taxon>Neopterygii</taxon>
        <taxon>Teleostei</taxon>
        <taxon>Neoteleostei</taxon>
        <taxon>Acanthomorphata</taxon>
        <taxon>Carangaria</taxon>
        <taxon>Pleuronectiformes</taxon>
        <taxon>Pleuronectoidei</taxon>
        <taxon>Scophthalmidae</taxon>
        <taxon>Scophthalmus</taxon>
    </lineage>
</organism>
<dbReference type="GO" id="GO:0016020">
    <property type="term" value="C:membrane"/>
    <property type="evidence" value="ECO:0007669"/>
    <property type="project" value="UniProtKB-SubCell"/>
</dbReference>
<dbReference type="GO" id="GO:0007160">
    <property type="term" value="P:cell-matrix adhesion"/>
    <property type="evidence" value="ECO:0007669"/>
    <property type="project" value="TreeGrafter"/>
</dbReference>
<comment type="subcellular location">
    <subcellularLocation>
        <location evidence="1">Membrane</location>
    </subcellularLocation>
</comment>
<evidence type="ECO:0000256" key="6">
    <source>
        <dbReference type="ARBA" id="ARBA00023180"/>
    </source>
</evidence>
<comment type="similarity">
    <text evidence="2">Belongs to the mesothelin family.</text>
</comment>
<keyword evidence="4" id="KW-0130">Cell adhesion</keyword>
<evidence type="ECO:0000313" key="9">
    <source>
        <dbReference type="Proteomes" id="UP000246464"/>
    </source>
</evidence>
<accession>A0A2U9BMD0</accession>
<dbReference type="PANTHER" id="PTHR23412">
    <property type="entry name" value="STEREOCILIN RELATED"/>
    <property type="match status" value="1"/>
</dbReference>
<protein>
    <submittedName>
        <fullName evidence="8">Putative mesothelin</fullName>
    </submittedName>
</protein>